<comment type="subunit">
    <text evidence="9">The complex comprises the extracytoplasmic solute receptor protein and the two transmembrane proteins.</text>
</comment>
<evidence type="ECO:0000313" key="11">
    <source>
        <dbReference type="EMBL" id="RFC65958.1"/>
    </source>
</evidence>
<dbReference type="Proteomes" id="UP000264310">
    <property type="component" value="Unassembled WGS sequence"/>
</dbReference>
<evidence type="ECO:0000256" key="2">
    <source>
        <dbReference type="ARBA" id="ARBA00022448"/>
    </source>
</evidence>
<gene>
    <name evidence="11" type="ORF">DYI37_00235</name>
</gene>
<name>A0A371X9P8_9HYPH</name>
<feature type="transmembrane region" description="Helical" evidence="9">
    <location>
        <begin position="134"/>
        <end position="155"/>
    </location>
</feature>
<comment type="subcellular location">
    <subcellularLocation>
        <location evidence="1 9">Cell inner membrane</location>
        <topology evidence="1 9">Multi-pass membrane protein</topology>
    </subcellularLocation>
</comment>
<sequence length="177" mass="19538">MPHVLGAFVQGVTTVNRLLFKACSLLLLVIVPVMLYAVVARYGFNTPSDWGLELATLLFGPYFLLGGPYLLHIGGHVNLDLVRQAASPRLNRIFDLINYPVIAAFAAVLLYYAWPFAVQSYDLGETSYTSWNPIIWPVKFVIPAALVLLFLQAVAEWFRLLFNDLAPPAGAGVEEGL</sequence>
<dbReference type="InterPro" id="IPR055348">
    <property type="entry name" value="DctQ"/>
</dbReference>
<evidence type="ECO:0000256" key="1">
    <source>
        <dbReference type="ARBA" id="ARBA00004429"/>
    </source>
</evidence>
<evidence type="ECO:0000256" key="7">
    <source>
        <dbReference type="ARBA" id="ARBA00023136"/>
    </source>
</evidence>
<dbReference type="PANTHER" id="PTHR35011">
    <property type="entry name" value="2,3-DIKETO-L-GULONATE TRAP TRANSPORTER SMALL PERMEASE PROTEIN YIAM"/>
    <property type="match status" value="1"/>
</dbReference>
<evidence type="ECO:0000259" key="10">
    <source>
        <dbReference type="Pfam" id="PF04290"/>
    </source>
</evidence>
<feature type="domain" description="Tripartite ATP-independent periplasmic transporters DctQ component" evidence="10">
    <location>
        <begin position="32"/>
        <end position="161"/>
    </location>
</feature>
<feature type="transmembrane region" description="Helical" evidence="9">
    <location>
        <begin position="50"/>
        <end position="72"/>
    </location>
</feature>
<keyword evidence="6 9" id="KW-1133">Transmembrane helix</keyword>
<evidence type="ECO:0000256" key="6">
    <source>
        <dbReference type="ARBA" id="ARBA00022989"/>
    </source>
</evidence>
<keyword evidence="7 9" id="KW-0472">Membrane</keyword>
<evidence type="ECO:0000256" key="9">
    <source>
        <dbReference type="RuleBase" id="RU369079"/>
    </source>
</evidence>
<proteinExistence type="inferred from homology"/>
<evidence type="ECO:0000256" key="3">
    <source>
        <dbReference type="ARBA" id="ARBA00022475"/>
    </source>
</evidence>
<comment type="similarity">
    <text evidence="8 9">Belongs to the TRAP transporter small permease family.</text>
</comment>
<dbReference type="AlphaFoldDB" id="A0A371X9P8"/>
<dbReference type="PANTHER" id="PTHR35011:SF4">
    <property type="entry name" value="SLL1102 PROTEIN"/>
    <property type="match status" value="1"/>
</dbReference>
<feature type="transmembrane region" description="Helical" evidence="9">
    <location>
        <begin position="25"/>
        <end position="44"/>
    </location>
</feature>
<evidence type="ECO:0000313" key="12">
    <source>
        <dbReference type="Proteomes" id="UP000264310"/>
    </source>
</evidence>
<dbReference type="InterPro" id="IPR007387">
    <property type="entry name" value="TRAP_DctQ"/>
</dbReference>
<accession>A0A371X9P8</accession>
<keyword evidence="5 9" id="KW-0812">Transmembrane</keyword>
<evidence type="ECO:0000256" key="5">
    <source>
        <dbReference type="ARBA" id="ARBA00022692"/>
    </source>
</evidence>
<keyword evidence="3" id="KW-1003">Cell membrane</keyword>
<keyword evidence="12" id="KW-1185">Reference proteome</keyword>
<feature type="transmembrane region" description="Helical" evidence="9">
    <location>
        <begin position="93"/>
        <end position="114"/>
    </location>
</feature>
<dbReference type="GO" id="GO:0005886">
    <property type="term" value="C:plasma membrane"/>
    <property type="evidence" value="ECO:0007669"/>
    <property type="project" value="UniProtKB-SubCell"/>
</dbReference>
<comment type="function">
    <text evidence="9">Part of the tripartite ATP-independent periplasmic (TRAP) transport system.</text>
</comment>
<comment type="caution">
    <text evidence="11">The sequence shown here is derived from an EMBL/GenBank/DDBJ whole genome shotgun (WGS) entry which is preliminary data.</text>
</comment>
<reference evidence="11 12" key="1">
    <citation type="submission" date="2018-08" db="EMBL/GenBank/DDBJ databases">
        <title>Fulvimarina sp. 85, whole genome shotgun sequence.</title>
        <authorList>
            <person name="Tuo L."/>
        </authorList>
    </citation>
    <scope>NUCLEOTIDE SEQUENCE [LARGE SCALE GENOMIC DNA]</scope>
    <source>
        <strain evidence="11 12">85</strain>
    </source>
</reference>
<protein>
    <recommendedName>
        <fullName evidence="9">TRAP transporter small permease protein</fullName>
    </recommendedName>
</protein>
<evidence type="ECO:0000256" key="8">
    <source>
        <dbReference type="ARBA" id="ARBA00038436"/>
    </source>
</evidence>
<dbReference type="RefSeq" id="WP_116681207.1">
    <property type="nucleotide sequence ID" value="NZ_QURL01000001.1"/>
</dbReference>
<keyword evidence="4 9" id="KW-0997">Cell inner membrane</keyword>
<keyword evidence="2 9" id="KW-0813">Transport</keyword>
<dbReference type="GO" id="GO:0022857">
    <property type="term" value="F:transmembrane transporter activity"/>
    <property type="evidence" value="ECO:0007669"/>
    <property type="project" value="UniProtKB-UniRule"/>
</dbReference>
<evidence type="ECO:0000256" key="4">
    <source>
        <dbReference type="ARBA" id="ARBA00022519"/>
    </source>
</evidence>
<dbReference type="Pfam" id="PF04290">
    <property type="entry name" value="DctQ"/>
    <property type="match status" value="1"/>
</dbReference>
<dbReference type="EMBL" id="QURL01000001">
    <property type="protein sequence ID" value="RFC65958.1"/>
    <property type="molecule type" value="Genomic_DNA"/>
</dbReference>
<dbReference type="OrthoDB" id="9794346at2"/>
<organism evidence="11 12">
    <name type="scientific">Fulvimarina endophytica</name>
    <dbReference type="NCBI Taxonomy" id="2293836"/>
    <lineage>
        <taxon>Bacteria</taxon>
        <taxon>Pseudomonadati</taxon>
        <taxon>Pseudomonadota</taxon>
        <taxon>Alphaproteobacteria</taxon>
        <taxon>Hyphomicrobiales</taxon>
        <taxon>Aurantimonadaceae</taxon>
        <taxon>Fulvimarina</taxon>
    </lineage>
</organism>